<evidence type="ECO:0000259" key="3">
    <source>
        <dbReference type="SMART" id="SM00867"/>
    </source>
</evidence>
<organism evidence="4 5">
    <name type="scientific">Paenibacillus agilis</name>
    <dbReference type="NCBI Taxonomy" id="3020863"/>
    <lineage>
        <taxon>Bacteria</taxon>
        <taxon>Bacillati</taxon>
        <taxon>Bacillota</taxon>
        <taxon>Bacilli</taxon>
        <taxon>Bacillales</taxon>
        <taxon>Paenibacillaceae</taxon>
        <taxon>Paenibacillus</taxon>
    </lineage>
</organism>
<dbReference type="InterPro" id="IPR007372">
    <property type="entry name" value="Lipid/polyisoprenoid-bd_YceI"/>
</dbReference>
<evidence type="ECO:0000313" key="4">
    <source>
        <dbReference type="EMBL" id="TVX87156.1"/>
    </source>
</evidence>
<keyword evidence="2" id="KW-0812">Transmembrane</keyword>
<keyword evidence="2" id="KW-0472">Membrane</keyword>
<evidence type="ECO:0000313" key="5">
    <source>
        <dbReference type="Proteomes" id="UP000318102"/>
    </source>
</evidence>
<dbReference type="SMART" id="SM00867">
    <property type="entry name" value="YceI"/>
    <property type="match status" value="1"/>
</dbReference>
<sequence>MMKKKIIIIAVSAAATIGIGGYALYDYYVGNHINIQAAASENTKQVSEAQTLTAEQMNKSWTINKESKVYFSVTTSKETVNFEMNGITGTWDFNLQDPAQMKAIAKGDMNQINSGNSDRDGHLKAAEYFDTVTHPEAIFEAVSFEQWNPAWTEGKKQSFIINGKLTVKGKTKEVRFEAESMFKDGKLYLDGATKVTFGDFGIKAPDSVVAKTQEEIQLTLRTVLE</sequence>
<proteinExistence type="inferred from homology"/>
<keyword evidence="5" id="KW-1185">Reference proteome</keyword>
<dbReference type="OrthoDB" id="9811006at2"/>
<dbReference type="Gene3D" id="2.40.128.110">
    <property type="entry name" value="Lipid/polyisoprenoid-binding, YceI-like"/>
    <property type="match status" value="1"/>
</dbReference>
<evidence type="ECO:0000256" key="2">
    <source>
        <dbReference type="SAM" id="Phobius"/>
    </source>
</evidence>
<protein>
    <submittedName>
        <fullName evidence="4">YceI family protein</fullName>
    </submittedName>
</protein>
<comment type="similarity">
    <text evidence="1">Belongs to the UPF0312 family.</text>
</comment>
<gene>
    <name evidence="4" type="ORF">FPZ44_21945</name>
</gene>
<dbReference type="Pfam" id="PF04264">
    <property type="entry name" value="YceI"/>
    <property type="match status" value="1"/>
</dbReference>
<dbReference type="SUPFAM" id="SSF101874">
    <property type="entry name" value="YceI-like"/>
    <property type="match status" value="1"/>
</dbReference>
<comment type="caution">
    <text evidence="4">The sequence shown here is derived from an EMBL/GenBank/DDBJ whole genome shotgun (WGS) entry which is preliminary data.</text>
</comment>
<feature type="domain" description="Lipid/polyisoprenoid-binding YceI-like" evidence="3">
    <location>
        <begin position="60"/>
        <end position="225"/>
    </location>
</feature>
<evidence type="ECO:0000256" key="1">
    <source>
        <dbReference type="ARBA" id="ARBA00008812"/>
    </source>
</evidence>
<dbReference type="EMBL" id="VNJK01000004">
    <property type="protein sequence ID" value="TVX87156.1"/>
    <property type="molecule type" value="Genomic_DNA"/>
</dbReference>
<dbReference type="InterPro" id="IPR036761">
    <property type="entry name" value="TTHA0802/YceI-like_sf"/>
</dbReference>
<keyword evidence="2" id="KW-1133">Transmembrane helix</keyword>
<dbReference type="Proteomes" id="UP000318102">
    <property type="component" value="Unassembled WGS sequence"/>
</dbReference>
<reference evidence="4 5" key="1">
    <citation type="submission" date="2019-07" db="EMBL/GenBank/DDBJ databases">
        <authorList>
            <person name="Kim J."/>
        </authorList>
    </citation>
    <scope>NUCLEOTIDE SEQUENCE [LARGE SCALE GENOMIC DNA]</scope>
    <source>
        <strain evidence="4 5">N4</strain>
    </source>
</reference>
<dbReference type="RefSeq" id="WP_144993966.1">
    <property type="nucleotide sequence ID" value="NZ_VNJK01000004.1"/>
</dbReference>
<feature type="transmembrane region" description="Helical" evidence="2">
    <location>
        <begin position="7"/>
        <end position="25"/>
    </location>
</feature>
<dbReference type="PANTHER" id="PTHR34406">
    <property type="entry name" value="PROTEIN YCEI"/>
    <property type="match status" value="1"/>
</dbReference>
<accession>A0A559IHL3</accession>
<dbReference type="AlphaFoldDB" id="A0A559IHL3"/>
<dbReference type="PANTHER" id="PTHR34406:SF1">
    <property type="entry name" value="PROTEIN YCEI"/>
    <property type="match status" value="1"/>
</dbReference>
<name>A0A559IHL3_9BACL</name>